<feature type="coiled-coil region" evidence="1">
    <location>
        <begin position="131"/>
        <end position="194"/>
    </location>
</feature>
<accession>A0A7S2S1H4</accession>
<protein>
    <submittedName>
        <fullName evidence="2">Uncharacterized protein</fullName>
    </submittedName>
</protein>
<gene>
    <name evidence="2" type="ORF">QSP1433_LOCUS9264</name>
</gene>
<organism evidence="2">
    <name type="scientific">Mucochytrium quahogii</name>
    <dbReference type="NCBI Taxonomy" id="96639"/>
    <lineage>
        <taxon>Eukaryota</taxon>
        <taxon>Sar</taxon>
        <taxon>Stramenopiles</taxon>
        <taxon>Bigyra</taxon>
        <taxon>Labyrinthulomycetes</taxon>
        <taxon>Thraustochytrida</taxon>
        <taxon>Thraustochytriidae</taxon>
        <taxon>Mucochytrium</taxon>
    </lineage>
</organism>
<name>A0A7S2S1H4_9STRA</name>
<feature type="coiled-coil region" evidence="1">
    <location>
        <begin position="32"/>
        <end position="102"/>
    </location>
</feature>
<sequence length="296" mass="34172">MSYVPRSLTELHQIKQAVRTLQRNAKEQIVLEQEAQANFEQLNGQVAALRAAFNTLSDVVMDEVDSVRGESDNGRKILEKRLDQYAKENKEIKTELDLMKRNNELWTSKERDWAKDNELLKVSHAHVANWIQQLQRDIMDAREQVNLVKQEHSSRTLQLSEEANTLRTSWKSNVETLQTRLGDYEDLLQRTQMELHNVVQARMDDLELMERAINTVREQQVRLRASVDENLGTVSSDIKVISRRADQTDTLLTQAKMNISDLQKAIDDHKHLVKNRLQVIDRLVSTSTQAGGLEHS</sequence>
<reference evidence="2" key="1">
    <citation type="submission" date="2021-01" db="EMBL/GenBank/DDBJ databases">
        <authorList>
            <person name="Corre E."/>
            <person name="Pelletier E."/>
            <person name="Niang G."/>
            <person name="Scheremetjew M."/>
            <person name="Finn R."/>
            <person name="Kale V."/>
            <person name="Holt S."/>
            <person name="Cochrane G."/>
            <person name="Meng A."/>
            <person name="Brown T."/>
            <person name="Cohen L."/>
        </authorList>
    </citation>
    <scope>NUCLEOTIDE SEQUENCE</scope>
    <source>
        <strain evidence="2">NY070348D</strain>
    </source>
</reference>
<keyword evidence="1" id="KW-0175">Coiled coil</keyword>
<proteinExistence type="predicted"/>
<evidence type="ECO:0000313" key="2">
    <source>
        <dbReference type="EMBL" id="CAD9686711.1"/>
    </source>
</evidence>
<dbReference type="EMBL" id="HBHK01014693">
    <property type="protein sequence ID" value="CAD9686711.1"/>
    <property type="molecule type" value="Transcribed_RNA"/>
</dbReference>
<dbReference type="AlphaFoldDB" id="A0A7S2S1H4"/>
<evidence type="ECO:0000256" key="1">
    <source>
        <dbReference type="SAM" id="Coils"/>
    </source>
</evidence>